<feature type="compositionally biased region" description="Basic residues" evidence="1">
    <location>
        <begin position="83"/>
        <end position="97"/>
    </location>
</feature>
<dbReference type="InParanoid" id="A0A6I9RWL4"/>
<keyword evidence="2" id="KW-1185">Reference proteome</keyword>
<dbReference type="AlphaFoldDB" id="A0A6I9RWL4"/>
<proteinExistence type="predicted"/>
<dbReference type="Proteomes" id="UP000504607">
    <property type="component" value="Chromosome 11"/>
</dbReference>
<feature type="compositionally biased region" description="Polar residues" evidence="1">
    <location>
        <begin position="137"/>
        <end position="151"/>
    </location>
</feature>
<feature type="region of interest" description="Disordered" evidence="1">
    <location>
        <begin position="1"/>
        <end position="197"/>
    </location>
</feature>
<feature type="compositionally biased region" description="Basic and acidic residues" evidence="1">
    <location>
        <begin position="125"/>
        <end position="134"/>
    </location>
</feature>
<feature type="compositionally biased region" description="Low complexity" evidence="1">
    <location>
        <begin position="38"/>
        <end position="55"/>
    </location>
</feature>
<sequence length="251" mass="26144">MDPFASIGDEVGQPSDSQEDRLLHSNLINVSPVPYSLPPADASSGAAGCAGGLDLPKVDDKGKSPAVAGEAPNGGHEIPGPSKRCKMKSCASRRRRGGIQIRSSTSPGGTPPDGDGEFGFGEPSSRPDQEDGMRLENPQSDPNAQASTSMNPDFAAEVVPGSRKLPASIRNPPPAEGNEGSSSSAAGGRNSPPSIPRAVVSVAEGSLLDVIKMFSETPSRRFADVDLLEILDMKGAAFRPPQWWRPEGYGD</sequence>
<dbReference type="RefSeq" id="XP_010933567.1">
    <property type="nucleotide sequence ID" value="XM_010935265.3"/>
</dbReference>
<evidence type="ECO:0000313" key="2">
    <source>
        <dbReference type="Proteomes" id="UP000504607"/>
    </source>
</evidence>
<feature type="compositionally biased region" description="Low complexity" evidence="1">
    <location>
        <begin position="98"/>
        <end position="108"/>
    </location>
</feature>
<feature type="compositionally biased region" description="Low complexity" evidence="1">
    <location>
        <begin position="176"/>
        <end position="192"/>
    </location>
</feature>
<name>A0A6I9RWL4_ELAGV</name>
<reference evidence="3" key="1">
    <citation type="submission" date="2025-08" db="UniProtKB">
        <authorList>
            <consortium name="RefSeq"/>
        </authorList>
    </citation>
    <scope>IDENTIFICATION</scope>
</reference>
<accession>A0A6I9RWL4</accession>
<dbReference type="GeneID" id="105053927"/>
<gene>
    <name evidence="3" type="primary">LOC105053927</name>
</gene>
<organism evidence="2 3">
    <name type="scientific">Elaeis guineensis var. tenera</name>
    <name type="common">Oil palm</name>
    <dbReference type="NCBI Taxonomy" id="51953"/>
    <lineage>
        <taxon>Eukaryota</taxon>
        <taxon>Viridiplantae</taxon>
        <taxon>Streptophyta</taxon>
        <taxon>Embryophyta</taxon>
        <taxon>Tracheophyta</taxon>
        <taxon>Spermatophyta</taxon>
        <taxon>Magnoliopsida</taxon>
        <taxon>Liliopsida</taxon>
        <taxon>Arecaceae</taxon>
        <taxon>Arecoideae</taxon>
        <taxon>Cocoseae</taxon>
        <taxon>Elaeidinae</taxon>
        <taxon>Elaeis</taxon>
    </lineage>
</organism>
<protein>
    <submittedName>
        <fullName evidence="3">Uncharacterized protein LOC105053927</fullName>
    </submittedName>
</protein>
<evidence type="ECO:0000313" key="3">
    <source>
        <dbReference type="RefSeq" id="XP_010933567.1"/>
    </source>
</evidence>
<evidence type="ECO:0000256" key="1">
    <source>
        <dbReference type="SAM" id="MobiDB-lite"/>
    </source>
</evidence>
<dbReference type="OrthoDB" id="779330at2759"/>
<dbReference type="KEGG" id="egu:105053927"/>